<dbReference type="SMART" id="SM00028">
    <property type="entry name" value="TPR"/>
    <property type="match status" value="7"/>
</dbReference>
<sequence length="439" mass="47100">MFCPIVRIAGTGLFLWVGVGFAQEGTPEAPAPAANPAVTAPASPVSADAWVRLGDLQMQRARNTVQHDFTAASNAYTKALALDPNDGRARLGMAWVKNSEHDFAAGKEWAEKALEIDPKLQDAYSLMGDGAMELGDYEGALKYFQKALDLSADLASYSRAAHLMWLTGQSGRARLMMQRAIDAGGPFPENTAWCRAELATMHLQDGATLAAEKQIEIALKEAPRNPRVLAAQGRILAAKSDWSGAIAAYRQSVEVTPTHDALAALADLYFVTGDIEAAKSAVDRVIAFHADHAHMHDGTAHVHGPGNAQLALFLADHDRAIDLALVEGEAACKAFPNIGSFDALAWCQFKKGNHEAAREAMRKAMAWHTPDPLLYFHMGMIEAALGDTRGARSDLSRALQLNPRFHPRHAPEAVEKLASLVTVPEPVAQLPAAAAAESP</sequence>
<dbReference type="PROSITE" id="PS50293">
    <property type="entry name" value="TPR_REGION"/>
    <property type="match status" value="1"/>
</dbReference>
<feature type="signal peptide" evidence="2">
    <location>
        <begin position="1"/>
        <end position="22"/>
    </location>
</feature>
<evidence type="ECO:0000313" key="5">
    <source>
        <dbReference type="Proteomes" id="UP001371305"/>
    </source>
</evidence>
<dbReference type="InterPro" id="IPR011990">
    <property type="entry name" value="TPR-like_helical_dom_sf"/>
</dbReference>
<dbReference type="Pfam" id="PF14559">
    <property type="entry name" value="TPR_19"/>
    <property type="match status" value="1"/>
</dbReference>
<dbReference type="PANTHER" id="PTHR12558">
    <property type="entry name" value="CELL DIVISION CYCLE 16,23,27"/>
    <property type="match status" value="1"/>
</dbReference>
<comment type="caution">
    <text evidence="4">The sequence shown here is derived from an EMBL/GenBank/DDBJ whole genome shotgun (WGS) entry which is preliminary data.</text>
</comment>
<proteinExistence type="predicted"/>
<dbReference type="Gene3D" id="1.25.40.10">
    <property type="entry name" value="Tetratricopeptide repeat domain"/>
    <property type="match status" value="3"/>
</dbReference>
<evidence type="ECO:0000256" key="2">
    <source>
        <dbReference type="SAM" id="SignalP"/>
    </source>
</evidence>
<feature type="repeat" description="TPR" evidence="1">
    <location>
        <begin position="226"/>
        <end position="259"/>
    </location>
</feature>
<dbReference type="Proteomes" id="UP001371305">
    <property type="component" value="Unassembled WGS sequence"/>
</dbReference>
<dbReference type="Pfam" id="PF23914">
    <property type="entry name" value="TPR_CcmH_CycH"/>
    <property type="match status" value="1"/>
</dbReference>
<evidence type="ECO:0000313" key="4">
    <source>
        <dbReference type="EMBL" id="MEK7948900.1"/>
    </source>
</evidence>
<evidence type="ECO:0000256" key="1">
    <source>
        <dbReference type="PROSITE-ProRule" id="PRU00339"/>
    </source>
</evidence>
<keyword evidence="5" id="KW-1185">Reference proteome</keyword>
<gene>
    <name evidence="4" type="ORF">WKV53_00250</name>
</gene>
<accession>A0ABU9AQD0</accession>
<feature type="repeat" description="TPR" evidence="1">
    <location>
        <begin position="372"/>
        <end position="405"/>
    </location>
</feature>
<dbReference type="Pfam" id="PF13181">
    <property type="entry name" value="TPR_8"/>
    <property type="match status" value="1"/>
</dbReference>
<dbReference type="PANTHER" id="PTHR12558:SF13">
    <property type="entry name" value="CELL DIVISION CYCLE PROTEIN 27 HOMOLOG"/>
    <property type="match status" value="1"/>
</dbReference>
<dbReference type="EMBL" id="JBBUKT010000001">
    <property type="protein sequence ID" value="MEK7948900.1"/>
    <property type="molecule type" value="Genomic_DNA"/>
</dbReference>
<feature type="repeat" description="TPR" evidence="1">
    <location>
        <begin position="121"/>
        <end position="154"/>
    </location>
</feature>
<keyword evidence="1" id="KW-0802">TPR repeat</keyword>
<protein>
    <submittedName>
        <fullName evidence="4">Tetratricopeptide repeat protein</fullName>
    </submittedName>
</protein>
<dbReference type="PROSITE" id="PS50005">
    <property type="entry name" value="TPR"/>
    <property type="match status" value="3"/>
</dbReference>
<feature type="domain" description="Cytochrome c-type biogenesis protein H TPR" evidence="3">
    <location>
        <begin position="44"/>
        <end position="150"/>
    </location>
</feature>
<dbReference type="InterPro" id="IPR056413">
    <property type="entry name" value="TPR_CcmH_CycH"/>
</dbReference>
<keyword evidence="2" id="KW-0732">Signal</keyword>
<organism evidence="4 5">
    <name type="scientific">Luteolibacter soli</name>
    <dbReference type="NCBI Taxonomy" id="3135280"/>
    <lineage>
        <taxon>Bacteria</taxon>
        <taxon>Pseudomonadati</taxon>
        <taxon>Verrucomicrobiota</taxon>
        <taxon>Verrucomicrobiia</taxon>
        <taxon>Verrucomicrobiales</taxon>
        <taxon>Verrucomicrobiaceae</taxon>
        <taxon>Luteolibacter</taxon>
    </lineage>
</organism>
<reference evidence="4 5" key="1">
    <citation type="submission" date="2024-04" db="EMBL/GenBank/DDBJ databases">
        <title>Luteolibacter sp. isolated from soil.</title>
        <authorList>
            <person name="An J."/>
        </authorList>
    </citation>
    <scope>NUCLEOTIDE SEQUENCE [LARGE SCALE GENOMIC DNA]</scope>
    <source>
        <strain evidence="4 5">Y139</strain>
    </source>
</reference>
<dbReference type="InterPro" id="IPR019734">
    <property type="entry name" value="TPR_rpt"/>
</dbReference>
<dbReference type="SUPFAM" id="SSF48452">
    <property type="entry name" value="TPR-like"/>
    <property type="match status" value="2"/>
</dbReference>
<evidence type="ECO:0000259" key="3">
    <source>
        <dbReference type="Pfam" id="PF23914"/>
    </source>
</evidence>
<feature type="chain" id="PRO_5046276803" evidence="2">
    <location>
        <begin position="23"/>
        <end position="439"/>
    </location>
</feature>
<name>A0ABU9AQD0_9BACT</name>